<dbReference type="PANTHER" id="PTHR11091">
    <property type="entry name" value="OXIDOREDUCTASE-RELATED"/>
    <property type="match status" value="1"/>
</dbReference>
<name>A0A523RTT8_UNCAE</name>
<organism evidence="3 4">
    <name type="scientific">Aerophobetes bacterium</name>
    <dbReference type="NCBI Taxonomy" id="2030807"/>
    <lineage>
        <taxon>Bacteria</taxon>
        <taxon>Candidatus Aerophobota</taxon>
    </lineage>
</organism>
<dbReference type="GO" id="GO:0016491">
    <property type="term" value="F:oxidoreductase activity"/>
    <property type="evidence" value="ECO:0007669"/>
    <property type="project" value="UniProtKB-KW"/>
</dbReference>
<dbReference type="InterPro" id="IPR043144">
    <property type="entry name" value="Mal/L-sulf/L-lact_DH-like_ah"/>
</dbReference>
<dbReference type="SUPFAM" id="SSF89733">
    <property type="entry name" value="L-sulfolactate dehydrogenase-like"/>
    <property type="match status" value="1"/>
</dbReference>
<evidence type="ECO:0000313" key="4">
    <source>
        <dbReference type="Proteomes" id="UP000316360"/>
    </source>
</evidence>
<dbReference type="AlphaFoldDB" id="A0A523RTT8"/>
<evidence type="ECO:0000256" key="1">
    <source>
        <dbReference type="ARBA" id="ARBA00006056"/>
    </source>
</evidence>
<comment type="caution">
    <text evidence="3">The sequence shown here is derived from an EMBL/GenBank/DDBJ whole genome shotgun (WGS) entry which is preliminary data.</text>
</comment>
<protein>
    <submittedName>
        <fullName evidence="3">Ldh family oxidoreductase</fullName>
    </submittedName>
</protein>
<dbReference type="PANTHER" id="PTHR11091:SF0">
    <property type="entry name" value="MALATE DEHYDROGENASE"/>
    <property type="match status" value="1"/>
</dbReference>
<evidence type="ECO:0000313" key="3">
    <source>
        <dbReference type="EMBL" id="TET09154.1"/>
    </source>
</evidence>
<dbReference type="InterPro" id="IPR043143">
    <property type="entry name" value="Mal/L-sulf/L-lact_DH-like_NADP"/>
</dbReference>
<evidence type="ECO:0000256" key="2">
    <source>
        <dbReference type="ARBA" id="ARBA00023002"/>
    </source>
</evidence>
<proteinExistence type="inferred from homology"/>
<sequence length="358" mass="39222">MSYIVVKEKVLREYIQEVLVKAGIEVEGAKIIADTLVEADLRGIDTHGVVRLAVYYLKRIKKGLILKHPKYKVIKKSRSTAIIDADKGPGQVVTLKAIRLAMEIAKETGIGLVGVKNSSHFGIAAYFAMEALKEDMIGIALTQADARVAPFGARKAYIGTNPFSVAIPSYKKPPVVLDMATSAISMGKIIFGAKKGEKIPRGVAIDEQGQVTTDPNKVVALLSSGGPKGSGLAIIIDILCGILMESSFGPHINFGDDFTKPELLAHLVGAINISFFTSVDRFKRRVDQMIEEIKDLPPCNGTSEVFLPGEKEFKTKKERIEKGIPIAKEIFSELQGLEDCYIKDFEEKNTFEFYRSKG</sequence>
<dbReference type="Gene3D" id="1.10.1530.10">
    <property type="match status" value="1"/>
</dbReference>
<dbReference type="InterPro" id="IPR036111">
    <property type="entry name" value="Mal/L-sulfo/L-lacto_DH-like_sf"/>
</dbReference>
<accession>A0A523RTT8</accession>
<dbReference type="EMBL" id="SOKJ01000312">
    <property type="protein sequence ID" value="TET09154.1"/>
    <property type="molecule type" value="Genomic_DNA"/>
</dbReference>
<comment type="similarity">
    <text evidence="1">Belongs to the LDH2/MDH2 oxidoreductase family.</text>
</comment>
<dbReference type="InterPro" id="IPR003767">
    <property type="entry name" value="Malate/L-lactate_DH-like"/>
</dbReference>
<keyword evidence="2" id="KW-0560">Oxidoreductase</keyword>
<dbReference type="Gene3D" id="3.30.1370.60">
    <property type="entry name" value="Hypothetical oxidoreductase yiak, domain 2"/>
    <property type="match status" value="1"/>
</dbReference>
<gene>
    <name evidence="3" type="ORF">E3J84_05450</name>
</gene>
<dbReference type="Pfam" id="PF02615">
    <property type="entry name" value="Ldh_2"/>
    <property type="match status" value="1"/>
</dbReference>
<dbReference type="Proteomes" id="UP000316360">
    <property type="component" value="Unassembled WGS sequence"/>
</dbReference>
<reference evidence="3 4" key="1">
    <citation type="submission" date="2019-03" db="EMBL/GenBank/DDBJ databases">
        <title>Metabolic potential of uncultured bacteria and archaea associated with petroleum seepage in deep-sea sediments.</title>
        <authorList>
            <person name="Dong X."/>
            <person name="Hubert C."/>
        </authorList>
    </citation>
    <scope>NUCLEOTIDE SEQUENCE [LARGE SCALE GENOMIC DNA]</scope>
    <source>
        <strain evidence="3">E44_bin7</strain>
    </source>
</reference>